<protein>
    <submittedName>
        <fullName evidence="1">Uncharacterized protein</fullName>
    </submittedName>
</protein>
<name>A0A0B6Y012_9EUPU</name>
<gene>
    <name evidence="1" type="primary">ORF7753</name>
</gene>
<sequence length="67" mass="7819">MKKIMKQSLHKSFEVSPRVPVIFLKYIQGVSGKYVTSSNYVQPSAICKVETGMGRQCWWKYWYRPGS</sequence>
<proteinExistence type="predicted"/>
<dbReference type="EMBL" id="HACG01002573">
    <property type="protein sequence ID" value="CEK49438.1"/>
    <property type="molecule type" value="Transcribed_RNA"/>
</dbReference>
<evidence type="ECO:0000313" key="1">
    <source>
        <dbReference type="EMBL" id="CEK49438.1"/>
    </source>
</evidence>
<reference evidence="1" key="1">
    <citation type="submission" date="2014-12" db="EMBL/GenBank/DDBJ databases">
        <title>Insight into the proteome of Arion vulgaris.</title>
        <authorList>
            <person name="Aradska J."/>
            <person name="Bulat T."/>
            <person name="Smidak R."/>
            <person name="Sarate P."/>
            <person name="Gangsoo J."/>
            <person name="Sialana F."/>
            <person name="Bilban M."/>
            <person name="Lubec G."/>
        </authorList>
    </citation>
    <scope>NUCLEOTIDE SEQUENCE</scope>
    <source>
        <tissue evidence="1">Skin</tissue>
    </source>
</reference>
<feature type="non-terminal residue" evidence="1">
    <location>
        <position position="67"/>
    </location>
</feature>
<dbReference type="AlphaFoldDB" id="A0A0B6Y012"/>
<accession>A0A0B6Y012</accession>
<organism evidence="1">
    <name type="scientific">Arion vulgaris</name>
    <dbReference type="NCBI Taxonomy" id="1028688"/>
    <lineage>
        <taxon>Eukaryota</taxon>
        <taxon>Metazoa</taxon>
        <taxon>Spiralia</taxon>
        <taxon>Lophotrochozoa</taxon>
        <taxon>Mollusca</taxon>
        <taxon>Gastropoda</taxon>
        <taxon>Heterobranchia</taxon>
        <taxon>Euthyneura</taxon>
        <taxon>Panpulmonata</taxon>
        <taxon>Eupulmonata</taxon>
        <taxon>Stylommatophora</taxon>
        <taxon>Helicina</taxon>
        <taxon>Arionoidea</taxon>
        <taxon>Arionidae</taxon>
        <taxon>Arion</taxon>
    </lineage>
</organism>